<gene>
    <name evidence="2" type="ORF">POTOM_025977</name>
</gene>
<organism evidence="2 3">
    <name type="scientific">Populus tomentosa</name>
    <name type="common">Chinese white poplar</name>
    <dbReference type="NCBI Taxonomy" id="118781"/>
    <lineage>
        <taxon>Eukaryota</taxon>
        <taxon>Viridiplantae</taxon>
        <taxon>Streptophyta</taxon>
        <taxon>Embryophyta</taxon>
        <taxon>Tracheophyta</taxon>
        <taxon>Spermatophyta</taxon>
        <taxon>Magnoliopsida</taxon>
        <taxon>eudicotyledons</taxon>
        <taxon>Gunneridae</taxon>
        <taxon>Pentapetalae</taxon>
        <taxon>rosids</taxon>
        <taxon>fabids</taxon>
        <taxon>Malpighiales</taxon>
        <taxon>Salicaceae</taxon>
        <taxon>Saliceae</taxon>
        <taxon>Populus</taxon>
    </lineage>
</organism>
<dbReference type="AlphaFoldDB" id="A0A8X8CZ01"/>
<keyword evidence="3" id="KW-1185">Reference proteome</keyword>
<feature type="domain" description="EGF-like" evidence="1">
    <location>
        <begin position="56"/>
        <end position="67"/>
    </location>
</feature>
<comment type="caution">
    <text evidence="2">The sequence shown here is derived from an EMBL/GenBank/DDBJ whole genome shotgun (WGS) entry which is preliminary data.</text>
</comment>
<name>A0A8X8CZ01_POPTO</name>
<accession>A0A8X8CZ01</accession>
<reference evidence="2" key="1">
    <citation type="journal article" date="2020" name="bioRxiv">
        <title>Hybrid origin of Populus tomentosa Carr. identified through genome sequencing and phylogenomic analysis.</title>
        <authorList>
            <person name="An X."/>
            <person name="Gao K."/>
            <person name="Chen Z."/>
            <person name="Li J."/>
            <person name="Yang X."/>
            <person name="Yang X."/>
            <person name="Zhou J."/>
            <person name="Guo T."/>
            <person name="Zhao T."/>
            <person name="Huang S."/>
            <person name="Miao D."/>
            <person name="Khan W.U."/>
            <person name="Rao P."/>
            <person name="Ye M."/>
            <person name="Lei B."/>
            <person name="Liao W."/>
            <person name="Wang J."/>
            <person name="Ji L."/>
            <person name="Li Y."/>
            <person name="Guo B."/>
            <person name="Mustafa N.S."/>
            <person name="Li S."/>
            <person name="Yun Q."/>
            <person name="Keller S.R."/>
            <person name="Mao J."/>
            <person name="Zhang R."/>
            <person name="Strauss S.H."/>
        </authorList>
    </citation>
    <scope>NUCLEOTIDE SEQUENCE</scope>
    <source>
        <strain evidence="2">GM15</strain>
        <tissue evidence="2">Leaf</tissue>
    </source>
</reference>
<proteinExistence type="predicted"/>
<evidence type="ECO:0000259" key="1">
    <source>
        <dbReference type="PROSITE" id="PS01186"/>
    </source>
</evidence>
<evidence type="ECO:0000313" key="3">
    <source>
        <dbReference type="Proteomes" id="UP000886885"/>
    </source>
</evidence>
<sequence>MQVWGHCFRRSGLGIDKRVFESLVKNGSFYNSSYTSMCKIVNPSINPTSQSSTVRCSCSPGFEGNPCLSGICTEEDGTYIQYNYRRKIKAKMAGRGMLLHFHGSISS</sequence>
<dbReference type="InterPro" id="IPR000742">
    <property type="entry name" value="EGF"/>
</dbReference>
<dbReference type="OrthoDB" id="10482109at2759"/>
<evidence type="ECO:0000313" key="2">
    <source>
        <dbReference type="EMBL" id="KAG6770299.1"/>
    </source>
</evidence>
<protein>
    <recommendedName>
        <fullName evidence="1">EGF-like domain-containing protein</fullName>
    </recommendedName>
</protein>
<dbReference type="PROSITE" id="PS01186">
    <property type="entry name" value="EGF_2"/>
    <property type="match status" value="1"/>
</dbReference>
<dbReference type="EMBL" id="JAAWWB010000012">
    <property type="protein sequence ID" value="KAG6770299.1"/>
    <property type="molecule type" value="Genomic_DNA"/>
</dbReference>
<dbReference type="Proteomes" id="UP000886885">
    <property type="component" value="Chromosome 6D"/>
</dbReference>